<keyword evidence="6" id="KW-1185">Reference proteome</keyword>
<feature type="compositionally biased region" description="Polar residues" evidence="2">
    <location>
        <begin position="598"/>
        <end position="607"/>
    </location>
</feature>
<dbReference type="InterPro" id="IPR020422">
    <property type="entry name" value="TYR_PHOSPHATASE_DUAL_dom"/>
</dbReference>
<dbReference type="PROSITE" id="PS50056">
    <property type="entry name" value="TYR_PHOSPHATASE_2"/>
    <property type="match status" value="1"/>
</dbReference>
<dbReference type="OrthoDB" id="2017893at2759"/>
<dbReference type="InterPro" id="IPR000387">
    <property type="entry name" value="Tyr_Pase_dom"/>
</dbReference>
<protein>
    <recommendedName>
        <fullName evidence="7">Inactive dual specificity phosphatase 27</fullName>
    </recommendedName>
</protein>
<evidence type="ECO:0000259" key="3">
    <source>
        <dbReference type="PROSITE" id="PS50054"/>
    </source>
</evidence>
<feature type="region of interest" description="Disordered" evidence="2">
    <location>
        <begin position="646"/>
        <end position="790"/>
    </location>
</feature>
<evidence type="ECO:0000256" key="1">
    <source>
        <dbReference type="ARBA" id="ARBA00008601"/>
    </source>
</evidence>
<dbReference type="InterPro" id="IPR020405">
    <property type="entry name" value="Atypical_DUSP_subfamA"/>
</dbReference>
<feature type="compositionally biased region" description="Low complexity" evidence="2">
    <location>
        <begin position="377"/>
        <end position="393"/>
    </location>
</feature>
<dbReference type="EMBL" id="JAINUF010000009">
    <property type="protein sequence ID" value="KAJ8350878.1"/>
    <property type="molecule type" value="Genomic_DNA"/>
</dbReference>
<dbReference type="PANTHER" id="PTHR45682">
    <property type="entry name" value="AGAP008228-PA"/>
    <property type="match status" value="1"/>
</dbReference>
<dbReference type="Pfam" id="PF00782">
    <property type="entry name" value="DSPc"/>
    <property type="match status" value="1"/>
</dbReference>
<dbReference type="GO" id="GO:0008138">
    <property type="term" value="F:protein tyrosine/serine/threonine phosphatase activity"/>
    <property type="evidence" value="ECO:0007669"/>
    <property type="project" value="InterPro"/>
</dbReference>
<dbReference type="PROSITE" id="PS50054">
    <property type="entry name" value="TYR_PHOSPHATASE_DUAL"/>
    <property type="match status" value="1"/>
</dbReference>
<accession>A0A9Q1F4I4</accession>
<evidence type="ECO:0000313" key="5">
    <source>
        <dbReference type="EMBL" id="KAJ8350878.1"/>
    </source>
</evidence>
<dbReference type="GO" id="GO:0043409">
    <property type="term" value="P:negative regulation of MAPK cascade"/>
    <property type="evidence" value="ECO:0007669"/>
    <property type="project" value="TreeGrafter"/>
</dbReference>
<dbReference type="Gene3D" id="3.90.190.10">
    <property type="entry name" value="Protein tyrosine phosphatase superfamily"/>
    <property type="match status" value="1"/>
</dbReference>
<feature type="domain" description="Tyrosine specific protein phosphatases" evidence="4">
    <location>
        <begin position="202"/>
        <end position="261"/>
    </location>
</feature>
<feature type="compositionally biased region" description="Polar residues" evidence="2">
    <location>
        <begin position="779"/>
        <end position="790"/>
    </location>
</feature>
<feature type="compositionally biased region" description="Basic and acidic residues" evidence="2">
    <location>
        <begin position="753"/>
        <end position="776"/>
    </location>
</feature>
<dbReference type="GO" id="GO:0033549">
    <property type="term" value="F:MAP kinase phosphatase activity"/>
    <property type="evidence" value="ECO:0007669"/>
    <property type="project" value="TreeGrafter"/>
</dbReference>
<dbReference type="AlphaFoldDB" id="A0A9Q1F4I4"/>
<feature type="region of interest" description="Disordered" evidence="2">
    <location>
        <begin position="588"/>
        <end position="607"/>
    </location>
</feature>
<dbReference type="Proteomes" id="UP001152622">
    <property type="component" value="Chromosome 9"/>
</dbReference>
<dbReference type="InterPro" id="IPR000340">
    <property type="entry name" value="Dual-sp_phosphatase_cat-dom"/>
</dbReference>
<comment type="caution">
    <text evidence="5">The sequence shown here is derived from an EMBL/GenBank/DDBJ whole genome shotgun (WGS) entry which is preliminary data.</text>
</comment>
<dbReference type="PRINTS" id="PR01909">
    <property type="entry name" value="ADSPHPHTASEA"/>
</dbReference>
<dbReference type="GO" id="GO:0005737">
    <property type="term" value="C:cytoplasm"/>
    <property type="evidence" value="ECO:0007669"/>
    <property type="project" value="TreeGrafter"/>
</dbReference>
<dbReference type="SMART" id="SM00195">
    <property type="entry name" value="DSPc"/>
    <property type="match status" value="1"/>
</dbReference>
<proteinExistence type="inferred from homology"/>
<comment type="similarity">
    <text evidence="1">Belongs to the protein-tyrosine phosphatase family. Non-receptor class dual specificity subfamily.</text>
</comment>
<dbReference type="SUPFAM" id="SSF52799">
    <property type="entry name" value="(Phosphotyrosine protein) phosphatases II"/>
    <property type="match status" value="1"/>
</dbReference>
<feature type="region of interest" description="Disordered" evidence="2">
    <location>
        <begin position="543"/>
        <end position="575"/>
    </location>
</feature>
<feature type="region of interest" description="Disordered" evidence="2">
    <location>
        <begin position="347"/>
        <end position="405"/>
    </location>
</feature>
<evidence type="ECO:0000313" key="6">
    <source>
        <dbReference type="Proteomes" id="UP001152622"/>
    </source>
</evidence>
<reference evidence="5" key="1">
    <citation type="journal article" date="2023" name="Science">
        <title>Genome structures resolve the early diversification of teleost fishes.</title>
        <authorList>
            <person name="Parey E."/>
            <person name="Louis A."/>
            <person name="Montfort J."/>
            <person name="Bouchez O."/>
            <person name="Roques C."/>
            <person name="Iampietro C."/>
            <person name="Lluch J."/>
            <person name="Castinel A."/>
            <person name="Donnadieu C."/>
            <person name="Desvignes T."/>
            <person name="Floi Bucao C."/>
            <person name="Jouanno E."/>
            <person name="Wen M."/>
            <person name="Mejri S."/>
            <person name="Dirks R."/>
            <person name="Jansen H."/>
            <person name="Henkel C."/>
            <person name="Chen W.J."/>
            <person name="Zahm M."/>
            <person name="Cabau C."/>
            <person name="Klopp C."/>
            <person name="Thompson A.W."/>
            <person name="Robinson-Rechavi M."/>
            <person name="Braasch I."/>
            <person name="Lecointre G."/>
            <person name="Bobe J."/>
            <person name="Postlethwait J.H."/>
            <person name="Berthelot C."/>
            <person name="Roest Crollius H."/>
            <person name="Guiguen Y."/>
        </authorList>
    </citation>
    <scope>NUCLEOTIDE SEQUENCE</scope>
    <source>
        <tissue evidence="5">Blood</tissue>
    </source>
</reference>
<feature type="compositionally biased region" description="Basic and acidic residues" evidence="2">
    <location>
        <begin position="688"/>
        <end position="700"/>
    </location>
</feature>
<organism evidence="5 6">
    <name type="scientific">Synaphobranchus kaupii</name>
    <name type="common">Kaup's arrowtooth eel</name>
    <dbReference type="NCBI Taxonomy" id="118154"/>
    <lineage>
        <taxon>Eukaryota</taxon>
        <taxon>Metazoa</taxon>
        <taxon>Chordata</taxon>
        <taxon>Craniata</taxon>
        <taxon>Vertebrata</taxon>
        <taxon>Euteleostomi</taxon>
        <taxon>Actinopterygii</taxon>
        <taxon>Neopterygii</taxon>
        <taxon>Teleostei</taxon>
        <taxon>Anguilliformes</taxon>
        <taxon>Synaphobranchidae</taxon>
        <taxon>Synaphobranchus</taxon>
    </lineage>
</organism>
<feature type="compositionally biased region" description="Acidic residues" evidence="2">
    <location>
        <begin position="732"/>
        <end position="741"/>
    </location>
</feature>
<sequence length="790" mass="88361">MASGGNNEADTDQVVPEDSRANVRSIQSRYLRCPPPSRFSVISEADTESIFMEPIHLSSAVAAKKIISEELKPRAVKVKPVPESMLESARQLMVEDLYNRVKDMLDDTSSYHTPCVLDIQRAMVQDRLEAPMNPVDEVWPSIFIAEKTVAVNKSRLKRMGITHILNAAHGTGVYTSRDFYKDMNIRYQGVEADDFPHVDISPHFRKAAEFLDEALLTHKGKALVNSVMGISRSAVLVAGYLMIFHHMTIMEALLVLRKKRPICPNEGFLKQLRQLNEALLQERDGDEHSDTLSQDSAIEAHASIEEEQSMLGAEAHSIFVEEEEEEDGKSEMSSVAPITQRHALTEDNQQRENQSTALPNEQIHSVLDQPPIPPLVPTHTAPQAPTAPTAPLPKTQRPGNEVVSSTSIRNWISNVVTETLFQKQGEGMTREANVPSDQANSVLSLGALSCGRRMTDDGTASIRSGASYSSSPSQSRPESVLSARVPSSCPGKGACKGKITDTSVPLYSLFQDQVDLHKLDALDEEMKSEMRGKMTAYEMQQITTENKRSTLFKKKKPREGSDEDDEDRGLGMSRTCASKYNPTFVRERLDTPSGLTGRPSSSIIEGNKISGNNGWRLSDIKSPSKHPECLNVEDTKPRTSNYSCFEEQATESSFSREQGEHERRSSLYSRAARELTSSNQFQAGGRNVESHRDPCSERLHHFTFPPAEDFLSNSLTESKSYRVRRSHTTNMEEQEEKEELQDYTVKRKFRHYSRYEHSNTEVKRGGQVNKELKEDDGPSSISQHRLSPPP</sequence>
<dbReference type="PRINTS" id="PR01908">
    <property type="entry name" value="ADSPHPHTASE"/>
</dbReference>
<dbReference type="PANTHER" id="PTHR45682:SF4">
    <property type="entry name" value="SERINE_THREONINE_TYROSINE-INTERACTING-LIKE PROTEIN 2"/>
    <property type="match status" value="1"/>
</dbReference>
<feature type="compositionally biased region" description="Low complexity" evidence="2">
    <location>
        <begin position="461"/>
        <end position="482"/>
    </location>
</feature>
<feature type="region of interest" description="Disordered" evidence="2">
    <location>
        <begin position="456"/>
        <end position="495"/>
    </location>
</feature>
<feature type="compositionally biased region" description="Polar residues" evidence="2">
    <location>
        <begin position="351"/>
        <end position="363"/>
    </location>
</feature>
<feature type="domain" description="Tyrosine-protein phosphatase" evidence="3">
    <location>
        <begin position="133"/>
        <end position="281"/>
    </location>
</feature>
<evidence type="ECO:0000259" key="4">
    <source>
        <dbReference type="PROSITE" id="PS50056"/>
    </source>
</evidence>
<evidence type="ECO:0000256" key="2">
    <source>
        <dbReference type="SAM" id="MobiDB-lite"/>
    </source>
</evidence>
<gene>
    <name evidence="5" type="ORF">SKAU_G00260080</name>
</gene>
<dbReference type="InterPro" id="IPR029021">
    <property type="entry name" value="Prot-tyrosine_phosphatase-like"/>
</dbReference>
<evidence type="ECO:0008006" key="7">
    <source>
        <dbReference type="Google" id="ProtNLM"/>
    </source>
</evidence>
<name>A0A9Q1F4I4_SYNKA</name>